<dbReference type="EMBL" id="JBBMEW010000008">
    <property type="protein sequence ID" value="MEQ2527353.1"/>
    <property type="molecule type" value="Genomic_DNA"/>
</dbReference>
<reference evidence="1" key="1">
    <citation type="submission" date="2024-03" db="EMBL/GenBank/DDBJ databases">
        <title>Human intestinal bacterial collection.</title>
        <authorList>
            <person name="Pauvert C."/>
            <person name="Hitch T.C.A."/>
            <person name="Clavel T."/>
        </authorList>
    </citation>
    <scope>NUCLEOTIDE SEQUENCE</scope>
    <source>
        <strain evidence="1">CLA-AA-H227</strain>
    </source>
</reference>
<organism evidence="1 2">
    <name type="scientific">Robertmurraya yapensis</name>
    <name type="common">ex Hitch et al 2024</name>
    <dbReference type="NCBI Taxonomy" id="3133160"/>
    <lineage>
        <taxon>Bacteria</taxon>
        <taxon>Bacillati</taxon>
        <taxon>Bacillota</taxon>
        <taxon>Bacilli</taxon>
        <taxon>Bacillales</taxon>
        <taxon>Bacillaceae</taxon>
        <taxon>Robertmurraya</taxon>
    </lineage>
</organism>
<proteinExistence type="predicted"/>
<dbReference type="Proteomes" id="UP001439875">
    <property type="component" value="Unassembled WGS sequence"/>
</dbReference>
<name>A0ACC6SBE1_9BACI</name>
<evidence type="ECO:0000313" key="2">
    <source>
        <dbReference type="Proteomes" id="UP001439875"/>
    </source>
</evidence>
<keyword evidence="2" id="KW-1185">Reference proteome</keyword>
<gene>
    <name evidence="1" type="ORF">WMO40_11610</name>
</gene>
<sequence>MAAISEDLIHLADFSFIQLCIQKYGVNRGIYNTIDMWFYKNGIDNILERRKNIISFLESLNKKEEVKTTRPKFGSGGLTIKLQEYFSTLDSSNMREVSGS</sequence>
<evidence type="ECO:0000313" key="1">
    <source>
        <dbReference type="EMBL" id="MEQ2527353.1"/>
    </source>
</evidence>
<accession>A0ACC6SBE1</accession>
<comment type="caution">
    <text evidence="1">The sequence shown here is derived from an EMBL/GenBank/DDBJ whole genome shotgun (WGS) entry which is preliminary data.</text>
</comment>
<protein>
    <submittedName>
        <fullName evidence="1">Uncharacterized protein</fullName>
    </submittedName>
</protein>